<dbReference type="AlphaFoldDB" id="A0A5C3MRQ2"/>
<keyword evidence="2" id="KW-1185">Reference proteome</keyword>
<dbReference type="OrthoDB" id="3256367at2759"/>
<organism evidence="1 2">
    <name type="scientific">Heliocybe sulcata</name>
    <dbReference type="NCBI Taxonomy" id="5364"/>
    <lineage>
        <taxon>Eukaryota</taxon>
        <taxon>Fungi</taxon>
        <taxon>Dikarya</taxon>
        <taxon>Basidiomycota</taxon>
        <taxon>Agaricomycotina</taxon>
        <taxon>Agaricomycetes</taxon>
        <taxon>Gloeophyllales</taxon>
        <taxon>Gloeophyllaceae</taxon>
        <taxon>Heliocybe</taxon>
    </lineage>
</organism>
<dbReference type="EMBL" id="ML213523">
    <property type="protein sequence ID" value="TFK47627.1"/>
    <property type="molecule type" value="Genomic_DNA"/>
</dbReference>
<proteinExistence type="predicted"/>
<protein>
    <submittedName>
        <fullName evidence="1">Uncharacterized protein</fullName>
    </submittedName>
</protein>
<accession>A0A5C3MRQ2</accession>
<reference evidence="1 2" key="1">
    <citation type="journal article" date="2019" name="Nat. Ecol. Evol.">
        <title>Megaphylogeny resolves global patterns of mushroom evolution.</title>
        <authorList>
            <person name="Varga T."/>
            <person name="Krizsan K."/>
            <person name="Foldi C."/>
            <person name="Dima B."/>
            <person name="Sanchez-Garcia M."/>
            <person name="Sanchez-Ramirez S."/>
            <person name="Szollosi G.J."/>
            <person name="Szarkandi J.G."/>
            <person name="Papp V."/>
            <person name="Albert L."/>
            <person name="Andreopoulos W."/>
            <person name="Angelini C."/>
            <person name="Antonin V."/>
            <person name="Barry K.W."/>
            <person name="Bougher N.L."/>
            <person name="Buchanan P."/>
            <person name="Buyck B."/>
            <person name="Bense V."/>
            <person name="Catcheside P."/>
            <person name="Chovatia M."/>
            <person name="Cooper J."/>
            <person name="Damon W."/>
            <person name="Desjardin D."/>
            <person name="Finy P."/>
            <person name="Geml J."/>
            <person name="Haridas S."/>
            <person name="Hughes K."/>
            <person name="Justo A."/>
            <person name="Karasinski D."/>
            <person name="Kautmanova I."/>
            <person name="Kiss B."/>
            <person name="Kocsube S."/>
            <person name="Kotiranta H."/>
            <person name="LaButti K.M."/>
            <person name="Lechner B.E."/>
            <person name="Liimatainen K."/>
            <person name="Lipzen A."/>
            <person name="Lukacs Z."/>
            <person name="Mihaltcheva S."/>
            <person name="Morgado L.N."/>
            <person name="Niskanen T."/>
            <person name="Noordeloos M.E."/>
            <person name="Ohm R.A."/>
            <person name="Ortiz-Santana B."/>
            <person name="Ovrebo C."/>
            <person name="Racz N."/>
            <person name="Riley R."/>
            <person name="Savchenko A."/>
            <person name="Shiryaev A."/>
            <person name="Soop K."/>
            <person name="Spirin V."/>
            <person name="Szebenyi C."/>
            <person name="Tomsovsky M."/>
            <person name="Tulloss R.E."/>
            <person name="Uehling J."/>
            <person name="Grigoriev I.V."/>
            <person name="Vagvolgyi C."/>
            <person name="Papp T."/>
            <person name="Martin F.M."/>
            <person name="Miettinen O."/>
            <person name="Hibbett D.S."/>
            <person name="Nagy L.G."/>
        </authorList>
    </citation>
    <scope>NUCLEOTIDE SEQUENCE [LARGE SCALE GENOMIC DNA]</scope>
    <source>
        <strain evidence="1 2">OMC1185</strain>
    </source>
</reference>
<name>A0A5C3MRQ2_9AGAM</name>
<evidence type="ECO:0000313" key="1">
    <source>
        <dbReference type="EMBL" id="TFK47627.1"/>
    </source>
</evidence>
<evidence type="ECO:0000313" key="2">
    <source>
        <dbReference type="Proteomes" id="UP000305948"/>
    </source>
</evidence>
<dbReference type="Proteomes" id="UP000305948">
    <property type="component" value="Unassembled WGS sequence"/>
</dbReference>
<sequence length="333" mass="36915">MDILPPEVLLQIVDQVCDDSGQTACSLRLVSKYFCAVAGSYRFRSAAAVGTKSVTRLLEALCNAGPEERGSLRHLFISDTLVEGLKTRSYGHTSLELYTEREEMRKAEETRGLEFAGKVKNILALVGSSIRTLMYLAHTPHGQYDLLAALPSANFPRLSHLTLRLVEGRFPSIDSLPLSLSPPMPNLSHLHIQCSWGPSCAIIAELGSMFASNNVTSRLSYIRFSGIGFTLSCQETLASTLNTVSRSSERCLLPMTTKELILDPLYVESRVSEDHRSIESVVFTRRNEVRARTTGSRVKFRMVPPGPVRTAMRSKADWLMVQSGQLGISDDWF</sequence>
<gene>
    <name evidence="1" type="ORF">OE88DRAFT_1665872</name>
</gene>